<reference evidence="1 2" key="1">
    <citation type="journal article" date="2012" name="J. Bacteriol.">
        <title>Genome sequence of Sphingobium indicum B90A, a hexachlorocyclohexane-degrading bacterium.</title>
        <authorList>
            <person name="Anand S."/>
            <person name="Sangwan N."/>
            <person name="Lata P."/>
            <person name="Kaur J."/>
            <person name="Dua A."/>
            <person name="Singh A.K."/>
            <person name="Verma M."/>
            <person name="Kaur J."/>
            <person name="Khurana J.P."/>
            <person name="Khurana P."/>
            <person name="Mathur S."/>
            <person name="Lal R."/>
        </authorList>
    </citation>
    <scope>NUCLEOTIDE SEQUENCE [LARGE SCALE GENOMIC DNA]</scope>
    <source>
        <strain evidence="2">DSM 16412 / CCM 7286 / MTCC 6364 / B90A</strain>
    </source>
</reference>
<organism evidence="1 2">
    <name type="scientific">Sphingobium indicum (strain DSM 16412 / CCM 7286 / MTCC 6364 / B90A)</name>
    <dbReference type="NCBI Taxonomy" id="861109"/>
    <lineage>
        <taxon>Bacteria</taxon>
        <taxon>Pseudomonadati</taxon>
        <taxon>Pseudomonadota</taxon>
        <taxon>Alphaproteobacteria</taxon>
        <taxon>Sphingomonadales</taxon>
        <taxon>Sphingomonadaceae</taxon>
        <taxon>Sphingobium</taxon>
    </lineage>
</organism>
<accession>A0A1L5BPN1</accession>
<dbReference type="Proteomes" id="UP000004550">
    <property type="component" value="Chromosome"/>
</dbReference>
<evidence type="ECO:0000313" key="2">
    <source>
        <dbReference type="Proteomes" id="UP000004550"/>
    </source>
</evidence>
<protein>
    <submittedName>
        <fullName evidence="1">Uncharacterized protein</fullName>
    </submittedName>
</protein>
<dbReference type="RefSeq" id="WP_007683163.1">
    <property type="nucleotide sequence ID" value="NZ_CP013070.1"/>
</dbReference>
<sequence>MTSIQVNAPIRNLLQNEGRAKARDPLPRLLAQLIARAGGEVMVERAASRPWASALFQGRRHVIALTLAGPDAAERRAAFAEGIEEAEWSLSGHFVADIGIDSSRPAPGGEWMELSALTIEDW</sequence>
<evidence type="ECO:0000313" key="1">
    <source>
        <dbReference type="EMBL" id="APL94823.1"/>
    </source>
</evidence>
<dbReference type="EMBL" id="CP013070">
    <property type="protein sequence ID" value="APL94823.1"/>
    <property type="molecule type" value="Genomic_DNA"/>
</dbReference>
<name>A0A1L5BPN1_SPHIB</name>
<gene>
    <name evidence="1" type="ORF">SIDU_10045</name>
</gene>
<dbReference type="AlphaFoldDB" id="A0A1L5BPN1"/>
<proteinExistence type="predicted"/>
<dbReference type="KEGG" id="sinb:SIDU_10045"/>